<feature type="region of interest" description="Disordered" evidence="1">
    <location>
        <begin position="101"/>
        <end position="172"/>
    </location>
</feature>
<accession>A0A8C0K902</accession>
<dbReference type="Proteomes" id="UP000694391">
    <property type="component" value="Unplaced"/>
</dbReference>
<feature type="region of interest" description="Disordered" evidence="1">
    <location>
        <begin position="194"/>
        <end position="254"/>
    </location>
</feature>
<feature type="compositionally biased region" description="Low complexity" evidence="1">
    <location>
        <begin position="102"/>
        <end position="142"/>
    </location>
</feature>
<dbReference type="AlphaFoldDB" id="A0A8C0K902"/>
<dbReference type="Ensembl" id="ENSCAFT00020014868.1">
    <property type="protein sequence ID" value="ENSCAFP00020012877.1"/>
    <property type="gene ID" value="ENSCAFG00020010373.1"/>
</dbReference>
<keyword evidence="3" id="KW-1185">Reference proteome</keyword>
<proteinExistence type="predicted"/>
<name>A0A8C0K902_CANLU</name>
<reference evidence="2" key="1">
    <citation type="submission" date="2025-08" db="UniProtKB">
        <authorList>
            <consortium name="Ensembl"/>
        </authorList>
    </citation>
    <scope>IDENTIFICATION</scope>
</reference>
<evidence type="ECO:0000256" key="1">
    <source>
        <dbReference type="SAM" id="MobiDB-lite"/>
    </source>
</evidence>
<feature type="compositionally biased region" description="Pro residues" evidence="1">
    <location>
        <begin position="195"/>
        <end position="207"/>
    </location>
</feature>
<organism evidence="2 3">
    <name type="scientific">Canis lupus dingo</name>
    <name type="common">dingo</name>
    <dbReference type="NCBI Taxonomy" id="286419"/>
    <lineage>
        <taxon>Eukaryota</taxon>
        <taxon>Metazoa</taxon>
        <taxon>Chordata</taxon>
        <taxon>Craniata</taxon>
        <taxon>Vertebrata</taxon>
        <taxon>Euteleostomi</taxon>
        <taxon>Mammalia</taxon>
        <taxon>Eutheria</taxon>
        <taxon>Laurasiatheria</taxon>
        <taxon>Carnivora</taxon>
        <taxon>Caniformia</taxon>
        <taxon>Canidae</taxon>
        <taxon>Canis</taxon>
    </lineage>
</organism>
<reference evidence="2" key="2">
    <citation type="submission" date="2025-09" db="UniProtKB">
        <authorList>
            <consortium name="Ensembl"/>
        </authorList>
    </citation>
    <scope>IDENTIFICATION</scope>
</reference>
<feature type="compositionally biased region" description="Pro residues" evidence="1">
    <location>
        <begin position="150"/>
        <end position="166"/>
    </location>
</feature>
<evidence type="ECO:0000313" key="3">
    <source>
        <dbReference type="Proteomes" id="UP000694391"/>
    </source>
</evidence>
<evidence type="ECO:0000313" key="2">
    <source>
        <dbReference type="Ensembl" id="ENSCAFP00020012877.1"/>
    </source>
</evidence>
<protein>
    <submittedName>
        <fullName evidence="2">Uncharacterized protein</fullName>
    </submittedName>
</protein>
<sequence length="254" mass="25774">MSVFSSTTCLLFPEVTPVFLRGLCRGNLPSPACPWGHSSTPKRGPQHLFLPSPLQPKSLTVLGAAWTLCCLPLLEGLFSKGLRTNPALRAQGSSSLCSPETAAPGLLGAPGSSGSRAGAREMAAATRAAALPGAPLRPGPRGRSLHRPALRPPPAHTLPAPPPPRPGTGTAPRVCAAPGECSCAAAEGDGVRGVGPPPATYRPPCPAPSSRALRVQPQLGSAGEKGADSGRASAGRPLLGQRAGSNYPLVRLLT</sequence>